<evidence type="ECO:0000256" key="7">
    <source>
        <dbReference type="SAM" id="Phobius"/>
    </source>
</evidence>
<dbReference type="PANTHER" id="PTHR10464">
    <property type="entry name" value="UREA TRANSPORTER"/>
    <property type="match status" value="1"/>
</dbReference>
<feature type="transmembrane region" description="Helical" evidence="7">
    <location>
        <begin position="205"/>
        <end position="223"/>
    </location>
</feature>
<dbReference type="EMBL" id="CP036426">
    <property type="protein sequence ID" value="QDV32602.1"/>
    <property type="molecule type" value="Genomic_DNA"/>
</dbReference>
<evidence type="ECO:0000313" key="8">
    <source>
        <dbReference type="EMBL" id="QDV32602.1"/>
    </source>
</evidence>
<dbReference type="Gene3D" id="1.10.3430.10">
    <property type="entry name" value="Ammonium transporter AmtB like domains"/>
    <property type="match status" value="1"/>
</dbReference>
<dbReference type="Pfam" id="PF03253">
    <property type="entry name" value="UT"/>
    <property type="match status" value="1"/>
</dbReference>
<keyword evidence="6 7" id="KW-0472">Membrane</keyword>
<accession>A0A518GVI3</accession>
<evidence type="ECO:0000256" key="2">
    <source>
        <dbReference type="ARBA" id="ARBA00005914"/>
    </source>
</evidence>
<keyword evidence="4 7" id="KW-0812">Transmembrane</keyword>
<feature type="transmembrane region" description="Helical" evidence="7">
    <location>
        <begin position="78"/>
        <end position="98"/>
    </location>
</feature>
<dbReference type="InterPro" id="IPR004937">
    <property type="entry name" value="Urea_transporter"/>
</dbReference>
<evidence type="ECO:0000256" key="1">
    <source>
        <dbReference type="ARBA" id="ARBA00004651"/>
    </source>
</evidence>
<evidence type="ECO:0000256" key="5">
    <source>
        <dbReference type="ARBA" id="ARBA00022989"/>
    </source>
</evidence>
<feature type="transmembrane region" description="Helical" evidence="7">
    <location>
        <begin position="181"/>
        <end position="199"/>
    </location>
</feature>
<organism evidence="8 9">
    <name type="scientific">Tautonia plasticadhaerens</name>
    <dbReference type="NCBI Taxonomy" id="2527974"/>
    <lineage>
        <taxon>Bacteria</taxon>
        <taxon>Pseudomonadati</taxon>
        <taxon>Planctomycetota</taxon>
        <taxon>Planctomycetia</taxon>
        <taxon>Isosphaerales</taxon>
        <taxon>Isosphaeraceae</taxon>
        <taxon>Tautonia</taxon>
    </lineage>
</organism>
<evidence type="ECO:0000313" key="9">
    <source>
        <dbReference type="Proteomes" id="UP000317835"/>
    </source>
</evidence>
<evidence type="ECO:0000256" key="6">
    <source>
        <dbReference type="ARBA" id="ARBA00023136"/>
    </source>
</evidence>
<reference evidence="8 9" key="1">
    <citation type="submission" date="2019-02" db="EMBL/GenBank/DDBJ databases">
        <title>Deep-cultivation of Planctomycetes and their phenomic and genomic characterization uncovers novel biology.</title>
        <authorList>
            <person name="Wiegand S."/>
            <person name="Jogler M."/>
            <person name="Boedeker C."/>
            <person name="Pinto D."/>
            <person name="Vollmers J."/>
            <person name="Rivas-Marin E."/>
            <person name="Kohn T."/>
            <person name="Peeters S.H."/>
            <person name="Heuer A."/>
            <person name="Rast P."/>
            <person name="Oberbeckmann S."/>
            <person name="Bunk B."/>
            <person name="Jeske O."/>
            <person name="Meyerdierks A."/>
            <person name="Storesund J.E."/>
            <person name="Kallscheuer N."/>
            <person name="Luecker S."/>
            <person name="Lage O.M."/>
            <person name="Pohl T."/>
            <person name="Merkel B.J."/>
            <person name="Hornburger P."/>
            <person name="Mueller R.-W."/>
            <person name="Bruemmer F."/>
            <person name="Labrenz M."/>
            <person name="Spormann A.M."/>
            <person name="Op den Camp H."/>
            <person name="Overmann J."/>
            <person name="Amann R."/>
            <person name="Jetten M.S.M."/>
            <person name="Mascher T."/>
            <person name="Medema M.H."/>
            <person name="Devos D.P."/>
            <person name="Kaster A.-K."/>
            <person name="Ovreas L."/>
            <person name="Rohde M."/>
            <person name="Galperin M.Y."/>
            <person name="Jogler C."/>
        </authorList>
    </citation>
    <scope>NUCLEOTIDE SEQUENCE [LARGE SCALE GENOMIC DNA]</scope>
    <source>
        <strain evidence="8 9">ElP</strain>
    </source>
</reference>
<gene>
    <name evidence="8" type="ORF">ElP_04370</name>
</gene>
<protein>
    <submittedName>
        <fullName evidence="8">Urea transporter</fullName>
    </submittedName>
</protein>
<dbReference type="InterPro" id="IPR029020">
    <property type="entry name" value="Ammonium/urea_transptr"/>
</dbReference>
<dbReference type="AlphaFoldDB" id="A0A518GVI3"/>
<evidence type="ECO:0000256" key="3">
    <source>
        <dbReference type="ARBA" id="ARBA00022475"/>
    </source>
</evidence>
<proteinExistence type="inferred from homology"/>
<comment type="similarity">
    <text evidence="2">Belongs to the urea transporter family.</text>
</comment>
<dbReference type="GO" id="GO:0005886">
    <property type="term" value="C:plasma membrane"/>
    <property type="evidence" value="ECO:0007669"/>
    <property type="project" value="UniProtKB-SubCell"/>
</dbReference>
<dbReference type="PANTHER" id="PTHR10464:SF4">
    <property type="entry name" value="UREA TRANSPORTER"/>
    <property type="match status" value="1"/>
</dbReference>
<keyword evidence="3" id="KW-1003">Cell membrane</keyword>
<evidence type="ECO:0000256" key="4">
    <source>
        <dbReference type="ARBA" id="ARBA00022692"/>
    </source>
</evidence>
<comment type="subcellular location">
    <subcellularLocation>
        <location evidence="1">Cell membrane</location>
        <topology evidence="1">Multi-pass membrane protein</topology>
    </subcellularLocation>
</comment>
<feature type="transmembrane region" description="Helical" evidence="7">
    <location>
        <begin position="283"/>
        <end position="309"/>
    </location>
</feature>
<keyword evidence="9" id="KW-1185">Reference proteome</keyword>
<feature type="transmembrane region" description="Helical" evidence="7">
    <location>
        <begin position="41"/>
        <end position="66"/>
    </location>
</feature>
<keyword evidence="5 7" id="KW-1133">Transmembrane helix</keyword>
<dbReference type="RefSeq" id="WP_231749404.1">
    <property type="nucleotide sequence ID" value="NZ_CP036426.1"/>
</dbReference>
<name>A0A518GVI3_9BACT</name>
<feature type="transmembrane region" description="Helical" evidence="7">
    <location>
        <begin position="128"/>
        <end position="146"/>
    </location>
</feature>
<feature type="transmembrane region" description="Helical" evidence="7">
    <location>
        <begin position="105"/>
        <end position="122"/>
    </location>
</feature>
<sequence length="324" mass="33946">MSTLDRHALSRYSAAVPAPVLEVLRGIGQVFFQENALTGACFALGIALSSPPMAVGAVIGSAIGWATARVLRFDPAGVSAGSFGFNSALVGIATLFFFRPGALSVVLLAVGCVVAAWVTRVVRRSVPFPTYTGPFIVTTWAVFFLGKAMGVEPAGPGYGPLVPNLAVGAGLEAIFHGIGQVMFQASLWTGILFLVGIALNDRGHAGWVLVASILGMLVAGYHVDAAMRALDPEQLVERDQFETIRLGLFGYNATLAAVALSLWRRSLIPPLLGLLLSVPLTEFIPRLGLPALTAPFVLATWIVLALGWLDARVLRGSGGPATEA</sequence>
<dbReference type="Proteomes" id="UP000317835">
    <property type="component" value="Chromosome"/>
</dbReference>
<dbReference type="GO" id="GO:0015204">
    <property type="term" value="F:urea transmembrane transporter activity"/>
    <property type="evidence" value="ECO:0007669"/>
    <property type="project" value="InterPro"/>
</dbReference>
<dbReference type="KEGG" id="tpla:ElP_04370"/>